<dbReference type="RefSeq" id="WP_111215728.1">
    <property type="nucleotide sequence ID" value="NZ_CP117255.1"/>
</dbReference>
<feature type="active site" description="Proton acceptor" evidence="4">
    <location>
        <position position="190"/>
    </location>
</feature>
<name>A0AAF1KWG7_9HYPH</name>
<dbReference type="Pfam" id="PF01734">
    <property type="entry name" value="Patatin"/>
    <property type="match status" value="1"/>
</dbReference>
<dbReference type="GO" id="GO:0016042">
    <property type="term" value="P:lipid catabolic process"/>
    <property type="evidence" value="ECO:0007669"/>
    <property type="project" value="UniProtKB-UniRule"/>
</dbReference>
<dbReference type="InterPro" id="IPR016035">
    <property type="entry name" value="Acyl_Trfase/lysoPLipase"/>
</dbReference>
<evidence type="ECO:0000256" key="1">
    <source>
        <dbReference type="ARBA" id="ARBA00022801"/>
    </source>
</evidence>
<evidence type="ECO:0000256" key="2">
    <source>
        <dbReference type="ARBA" id="ARBA00022963"/>
    </source>
</evidence>
<keyword evidence="3 4" id="KW-0443">Lipid metabolism</keyword>
<dbReference type="Gene3D" id="3.40.1090.10">
    <property type="entry name" value="Cytosolic phospholipase A2 catalytic domain"/>
    <property type="match status" value="1"/>
</dbReference>
<evidence type="ECO:0000256" key="4">
    <source>
        <dbReference type="PROSITE-ProRule" id="PRU01161"/>
    </source>
</evidence>
<keyword evidence="2 4" id="KW-0442">Lipid degradation</keyword>
<dbReference type="PROSITE" id="PS51635">
    <property type="entry name" value="PNPLA"/>
    <property type="match status" value="1"/>
</dbReference>
<feature type="region of interest" description="Disordered" evidence="5">
    <location>
        <begin position="1"/>
        <end position="21"/>
    </location>
</feature>
<feature type="active site" description="Nucleophile" evidence="4">
    <location>
        <position position="76"/>
    </location>
</feature>
<evidence type="ECO:0000313" key="7">
    <source>
        <dbReference type="EMBL" id="WFR96834.1"/>
    </source>
</evidence>
<dbReference type="GO" id="GO:0016787">
    <property type="term" value="F:hydrolase activity"/>
    <property type="evidence" value="ECO:0007669"/>
    <property type="project" value="UniProtKB-UniRule"/>
</dbReference>
<sequence length="321" mass="34557">MLNWRFNRQGAGQSSAVTSPAKGNDLSARALIPVLPSKAKIALALGGGAARGWAHIGVLRALDEAGIEIGMIAGTSIGALVGGCYLAGKLDELETFARSLTMRRIASLLDLTIGGSGLFGGMRLTKRMQEHLQGLSIEDLPRPFVAVAAELNTGHEVWITNGSLITALRASYALPGIFEPVRNNNRTLVDGALVNPVPVSVCRSYEQPLVVAVNLNYDLYGRSAVVKHNALRPPTDIHRQPEAPYTRLGMTGVMVQAFNIIQDRISRARLAGDPPDLALHPRLSDIGLSEFHRAGAAIDRGYEEASARLPEIRRMQEAYAR</sequence>
<dbReference type="SUPFAM" id="SSF52151">
    <property type="entry name" value="FabD/lysophospholipase-like"/>
    <property type="match status" value="1"/>
</dbReference>
<dbReference type="PANTHER" id="PTHR14226">
    <property type="entry name" value="NEUROPATHY TARGET ESTERASE/SWISS CHEESE D.MELANOGASTER"/>
    <property type="match status" value="1"/>
</dbReference>
<evidence type="ECO:0000256" key="5">
    <source>
        <dbReference type="SAM" id="MobiDB-lite"/>
    </source>
</evidence>
<evidence type="ECO:0000259" key="6">
    <source>
        <dbReference type="PROSITE" id="PS51635"/>
    </source>
</evidence>
<dbReference type="InterPro" id="IPR050301">
    <property type="entry name" value="NTE"/>
</dbReference>
<protein>
    <submittedName>
        <fullName evidence="7">Patatin family protein</fullName>
    </submittedName>
</protein>
<comment type="caution">
    <text evidence="4">Lacks conserved residue(s) required for the propagation of feature annotation.</text>
</comment>
<dbReference type="InterPro" id="IPR002641">
    <property type="entry name" value="PNPLA_dom"/>
</dbReference>
<dbReference type="AlphaFoldDB" id="A0AAF1KWG7"/>
<reference evidence="8" key="2">
    <citation type="journal article" date="2023" name="MicrobiologyOpen">
        <title>Genomics of the tumorigenes clade of the family Rhizobiaceae and description of Rhizobium rhododendri sp. nov.</title>
        <authorList>
            <person name="Kuzmanovic N."/>
            <person name="diCenzo G.C."/>
            <person name="Bunk B."/>
            <person name="Sproeer C."/>
            <person name="Fruehling A."/>
            <person name="Neumann-Schaal M."/>
            <person name="Overmann J."/>
            <person name="Smalla K."/>
        </authorList>
    </citation>
    <scope>NUCLEOTIDE SEQUENCE [LARGE SCALE GENOMIC DNA]</scope>
    <source>
        <strain evidence="8">1078</strain>
    </source>
</reference>
<dbReference type="Proteomes" id="UP000249499">
    <property type="component" value="Chromosome"/>
</dbReference>
<accession>A0AAF1KWG7</accession>
<keyword evidence="8" id="KW-1185">Reference proteome</keyword>
<dbReference type="PANTHER" id="PTHR14226:SF76">
    <property type="entry name" value="NTE FAMILY PROTEIN RSSA"/>
    <property type="match status" value="1"/>
</dbReference>
<feature type="short sequence motif" description="DGA/G" evidence="4">
    <location>
        <begin position="190"/>
        <end position="192"/>
    </location>
</feature>
<dbReference type="EMBL" id="CP117255">
    <property type="protein sequence ID" value="WFR96834.1"/>
    <property type="molecule type" value="Genomic_DNA"/>
</dbReference>
<reference evidence="7 8" key="1">
    <citation type="journal article" date="2018" name="Sci. Rep.">
        <title>Rhizobium tumorigenes sp. nov., a novel plant tumorigenic bacterium isolated from cane gall tumors on thornless blackberry.</title>
        <authorList>
            <person name="Kuzmanovi N."/>
            <person name="Smalla K."/>
            <person name="Gronow S."/>
            <person name="PuBawska J."/>
        </authorList>
    </citation>
    <scope>NUCLEOTIDE SEQUENCE [LARGE SCALE GENOMIC DNA]</scope>
    <source>
        <strain evidence="7 8">1078</strain>
    </source>
</reference>
<dbReference type="KEGG" id="rtu:PR017_06880"/>
<evidence type="ECO:0000256" key="3">
    <source>
        <dbReference type="ARBA" id="ARBA00023098"/>
    </source>
</evidence>
<organism evidence="7 8">
    <name type="scientific">Rhizobium tumorigenes</name>
    <dbReference type="NCBI Taxonomy" id="2041385"/>
    <lineage>
        <taxon>Bacteria</taxon>
        <taxon>Pseudomonadati</taxon>
        <taxon>Pseudomonadota</taxon>
        <taxon>Alphaproteobacteria</taxon>
        <taxon>Hyphomicrobiales</taxon>
        <taxon>Rhizobiaceae</taxon>
        <taxon>Rhizobium/Agrobacterium group</taxon>
        <taxon>Rhizobium</taxon>
    </lineage>
</organism>
<feature type="domain" description="PNPLA" evidence="6">
    <location>
        <begin position="43"/>
        <end position="203"/>
    </location>
</feature>
<dbReference type="CDD" id="cd07228">
    <property type="entry name" value="Pat_NTE_like_bacteria"/>
    <property type="match status" value="1"/>
</dbReference>
<evidence type="ECO:0000313" key="8">
    <source>
        <dbReference type="Proteomes" id="UP000249499"/>
    </source>
</evidence>
<feature type="short sequence motif" description="GXSXG" evidence="4">
    <location>
        <begin position="74"/>
        <end position="78"/>
    </location>
</feature>
<gene>
    <name evidence="7" type="ORF">PR017_06880</name>
</gene>
<proteinExistence type="predicted"/>
<keyword evidence="1 4" id="KW-0378">Hydrolase</keyword>